<accession>A1ATU0</accession>
<dbReference type="PROSITE" id="PS51257">
    <property type="entry name" value="PROKAR_LIPOPROTEIN"/>
    <property type="match status" value="1"/>
</dbReference>
<dbReference type="STRING" id="338966.Ppro_3167"/>
<evidence type="ECO:0000313" key="2">
    <source>
        <dbReference type="Proteomes" id="UP000006732"/>
    </source>
</evidence>
<sequence length="254" mass="27473">MRIRAILLFIVALALTACGKRGALIYPDMLVPAQPAAVSARQAGQAIRLSFTLPRKDRAGRELKDLSGVKIFRRVTVAGQEVGCNACTEDFALFRTLYLEPLSGNDVQRTGSQIRLLDSDVRGGEAYSYTVTPFTADGTEGQASPRVTATMVAPPPPPGLTAVPDPIQIELVMAPGAVEQGTFAGYNIYRAVQGERLPSVPLNPEPVRGPRYLDGTLDRRLSYLYAARSVVKMPNGELVESELSNQVLTRVTDE</sequence>
<dbReference type="HOGENOM" id="CLU_1084867_0_0_7"/>
<dbReference type="Proteomes" id="UP000006732">
    <property type="component" value="Chromosome"/>
</dbReference>
<gene>
    <name evidence="1" type="ordered locus">Ppro_3167</name>
</gene>
<dbReference type="OrthoDB" id="5401792at2"/>
<dbReference type="AlphaFoldDB" id="A1ATU0"/>
<dbReference type="EMBL" id="CP000482">
    <property type="protein sequence ID" value="ABL00761.1"/>
    <property type="molecule type" value="Genomic_DNA"/>
</dbReference>
<reference evidence="1 2" key="1">
    <citation type="submission" date="2006-10" db="EMBL/GenBank/DDBJ databases">
        <title>Complete sequence of chromosome of Pelobacter propionicus DSM 2379.</title>
        <authorList>
            <consortium name="US DOE Joint Genome Institute"/>
            <person name="Copeland A."/>
            <person name="Lucas S."/>
            <person name="Lapidus A."/>
            <person name="Barry K."/>
            <person name="Detter J.C."/>
            <person name="Glavina del Rio T."/>
            <person name="Hammon N."/>
            <person name="Israni S."/>
            <person name="Dalin E."/>
            <person name="Tice H."/>
            <person name="Pitluck S."/>
            <person name="Saunders E."/>
            <person name="Brettin T."/>
            <person name="Bruce D."/>
            <person name="Han C."/>
            <person name="Tapia R."/>
            <person name="Schmutz J."/>
            <person name="Larimer F."/>
            <person name="Land M."/>
            <person name="Hauser L."/>
            <person name="Kyrpides N."/>
            <person name="Kim E."/>
            <person name="Lovley D."/>
            <person name="Richardson P."/>
        </authorList>
    </citation>
    <scope>NUCLEOTIDE SEQUENCE [LARGE SCALE GENOMIC DNA]</scope>
    <source>
        <strain evidence="2">DSM 2379 / NBRC 103807 / OttBd1</strain>
    </source>
</reference>
<proteinExistence type="predicted"/>
<dbReference type="RefSeq" id="WP_011736992.1">
    <property type="nucleotide sequence ID" value="NC_008609.1"/>
</dbReference>
<dbReference type="eggNOG" id="COG4733">
    <property type="taxonomic scope" value="Bacteria"/>
</dbReference>
<organism evidence="1 2">
    <name type="scientific">Pelobacter propionicus (strain DSM 2379 / NBRC 103807 / OttBd1)</name>
    <dbReference type="NCBI Taxonomy" id="338966"/>
    <lineage>
        <taxon>Bacteria</taxon>
        <taxon>Pseudomonadati</taxon>
        <taxon>Thermodesulfobacteriota</taxon>
        <taxon>Desulfuromonadia</taxon>
        <taxon>Desulfuromonadales</taxon>
        <taxon>Desulfuromonadaceae</taxon>
        <taxon>Pelobacter</taxon>
    </lineage>
</organism>
<keyword evidence="2" id="KW-1185">Reference proteome</keyword>
<name>A1ATU0_PELPD</name>
<dbReference type="KEGG" id="ppd:Ppro_3167"/>
<evidence type="ECO:0000313" key="1">
    <source>
        <dbReference type="EMBL" id="ABL00761.1"/>
    </source>
</evidence>
<protein>
    <submittedName>
        <fullName evidence="1">Fibronectin type III domain protein</fullName>
    </submittedName>
</protein>